<dbReference type="Gene3D" id="1.10.1040.50">
    <property type="match status" value="1"/>
</dbReference>
<dbReference type="SUPFAM" id="SSF52096">
    <property type="entry name" value="ClpP/crotonase"/>
    <property type="match status" value="1"/>
</dbReference>
<dbReference type="Pfam" id="PF02737">
    <property type="entry name" value="3HCDH_N"/>
    <property type="match status" value="1"/>
</dbReference>
<comment type="caution">
    <text evidence="10">The sequence shown here is derived from an EMBL/GenBank/DDBJ whole genome shotgun (WGS) entry which is preliminary data.</text>
</comment>
<dbReference type="UniPathway" id="UPA00659"/>
<dbReference type="Gene3D" id="3.40.50.720">
    <property type="entry name" value="NAD(P)-binding Rossmann-like Domain"/>
    <property type="match status" value="1"/>
</dbReference>
<evidence type="ECO:0000256" key="7">
    <source>
        <dbReference type="ARBA" id="ARBA00049556"/>
    </source>
</evidence>
<keyword evidence="4" id="KW-0560">Oxidoreductase</keyword>
<keyword evidence="3" id="KW-0442">Lipid degradation</keyword>
<evidence type="ECO:0000256" key="1">
    <source>
        <dbReference type="ARBA" id="ARBA00005005"/>
    </source>
</evidence>
<evidence type="ECO:0000256" key="5">
    <source>
        <dbReference type="ARBA" id="ARBA00023027"/>
    </source>
</evidence>
<organism evidence="10 11">
    <name type="scientific">Wenzhouxiangella sediminis</name>
    <dbReference type="NCBI Taxonomy" id="1792836"/>
    <lineage>
        <taxon>Bacteria</taxon>
        <taxon>Pseudomonadati</taxon>
        <taxon>Pseudomonadota</taxon>
        <taxon>Gammaproteobacteria</taxon>
        <taxon>Chromatiales</taxon>
        <taxon>Wenzhouxiangellaceae</taxon>
        <taxon>Wenzhouxiangella</taxon>
    </lineage>
</organism>
<dbReference type="RefSeq" id="WP_116649151.1">
    <property type="nucleotide sequence ID" value="NZ_QUZK01000003.1"/>
</dbReference>
<evidence type="ECO:0000256" key="4">
    <source>
        <dbReference type="ARBA" id="ARBA00023002"/>
    </source>
</evidence>
<name>A0A3E1KCR9_9GAMM</name>
<dbReference type="InterPro" id="IPR036291">
    <property type="entry name" value="NAD(P)-bd_dom_sf"/>
</dbReference>
<dbReference type="InterPro" id="IPR008927">
    <property type="entry name" value="6-PGluconate_DH-like_C_sf"/>
</dbReference>
<protein>
    <submittedName>
        <fullName evidence="10">3-hydroxyacyl-CoA dehydrogenase/enoyl-CoA hydratase family protein</fullName>
    </submittedName>
</protein>
<dbReference type="InterPro" id="IPR029045">
    <property type="entry name" value="ClpP/crotonase-like_dom_sf"/>
</dbReference>
<evidence type="ECO:0000259" key="8">
    <source>
        <dbReference type="Pfam" id="PF00725"/>
    </source>
</evidence>
<dbReference type="GO" id="GO:0003857">
    <property type="term" value="F:(3S)-3-hydroxyacyl-CoA dehydrogenase (NAD+) activity"/>
    <property type="evidence" value="ECO:0007669"/>
    <property type="project" value="UniProtKB-EC"/>
</dbReference>
<dbReference type="InterPro" id="IPR006176">
    <property type="entry name" value="3-OHacyl-CoA_DH_NAD-bd"/>
</dbReference>
<dbReference type="InterPro" id="IPR001753">
    <property type="entry name" value="Enoyl-CoA_hydra/iso"/>
</dbReference>
<dbReference type="PANTHER" id="PTHR48075">
    <property type="entry name" value="3-HYDROXYACYL-COA DEHYDROGENASE FAMILY PROTEIN"/>
    <property type="match status" value="1"/>
</dbReference>
<dbReference type="Pfam" id="PF00725">
    <property type="entry name" value="3HCDH"/>
    <property type="match status" value="1"/>
</dbReference>
<gene>
    <name evidence="10" type="ORF">DZC52_00430</name>
</gene>
<keyword evidence="11" id="KW-1185">Reference proteome</keyword>
<dbReference type="OrthoDB" id="5389341at2"/>
<dbReference type="PANTHER" id="PTHR48075:SF7">
    <property type="entry name" value="3-HYDROXYACYL-COA DEHYDROGENASE-RELATED"/>
    <property type="match status" value="1"/>
</dbReference>
<feature type="domain" description="3-hydroxyacyl-CoA dehydrogenase NAD binding" evidence="9">
    <location>
        <begin position="11"/>
        <end position="192"/>
    </location>
</feature>
<comment type="pathway">
    <text evidence="1">Lipid metabolism; fatty acid beta-oxidation.</text>
</comment>
<dbReference type="Gene3D" id="3.90.226.10">
    <property type="entry name" value="2-enoyl-CoA Hydratase, Chain A, domain 1"/>
    <property type="match status" value="1"/>
</dbReference>
<comment type="catalytic activity">
    <reaction evidence="7">
        <text>a (3S)-3-hydroxyacyl-CoA + NAD(+) = a 3-oxoacyl-CoA + NADH + H(+)</text>
        <dbReference type="Rhea" id="RHEA:22432"/>
        <dbReference type="ChEBI" id="CHEBI:15378"/>
        <dbReference type="ChEBI" id="CHEBI:57318"/>
        <dbReference type="ChEBI" id="CHEBI:57540"/>
        <dbReference type="ChEBI" id="CHEBI:57945"/>
        <dbReference type="ChEBI" id="CHEBI:90726"/>
        <dbReference type="EC" id="1.1.1.35"/>
    </reaction>
</comment>
<dbReference type="Proteomes" id="UP000260351">
    <property type="component" value="Unassembled WGS sequence"/>
</dbReference>
<dbReference type="GO" id="GO:0006635">
    <property type="term" value="P:fatty acid beta-oxidation"/>
    <property type="evidence" value="ECO:0007669"/>
    <property type="project" value="UniProtKB-UniPathway"/>
</dbReference>
<evidence type="ECO:0000256" key="2">
    <source>
        <dbReference type="ARBA" id="ARBA00022832"/>
    </source>
</evidence>
<evidence type="ECO:0000313" key="11">
    <source>
        <dbReference type="Proteomes" id="UP000260351"/>
    </source>
</evidence>
<dbReference type="Pfam" id="PF00378">
    <property type="entry name" value="ECH_1"/>
    <property type="match status" value="1"/>
</dbReference>
<keyword evidence="5" id="KW-0520">NAD</keyword>
<evidence type="ECO:0000259" key="9">
    <source>
        <dbReference type="Pfam" id="PF02737"/>
    </source>
</evidence>
<keyword evidence="6" id="KW-0443">Lipid metabolism</keyword>
<dbReference type="EMBL" id="QUZK01000003">
    <property type="protein sequence ID" value="RFF32837.1"/>
    <property type="molecule type" value="Genomic_DNA"/>
</dbReference>
<dbReference type="SUPFAM" id="SSF48179">
    <property type="entry name" value="6-phosphogluconate dehydrogenase C-terminal domain-like"/>
    <property type="match status" value="2"/>
</dbReference>
<dbReference type="SUPFAM" id="SSF51735">
    <property type="entry name" value="NAD(P)-binding Rossmann-fold domains"/>
    <property type="match status" value="1"/>
</dbReference>
<reference evidence="10 11" key="1">
    <citation type="submission" date="2018-08" db="EMBL/GenBank/DDBJ databases">
        <title>Wenzhouxiangella salilacus sp. nov., a novel bacterium isolated from a saline lake in Xinjiang Province, China.</title>
        <authorList>
            <person name="Han S."/>
        </authorList>
    </citation>
    <scope>NUCLEOTIDE SEQUENCE [LARGE SCALE GENOMIC DNA]</scope>
    <source>
        <strain evidence="10 11">XDB06</strain>
    </source>
</reference>
<feature type="domain" description="3-hydroxyacyl-CoA dehydrogenase C-terminal" evidence="8">
    <location>
        <begin position="196"/>
        <end position="294"/>
    </location>
</feature>
<evidence type="ECO:0000313" key="10">
    <source>
        <dbReference type="EMBL" id="RFF32837.1"/>
    </source>
</evidence>
<evidence type="ECO:0000256" key="3">
    <source>
        <dbReference type="ARBA" id="ARBA00022963"/>
    </source>
</evidence>
<accession>A0A3E1KCR9</accession>
<proteinExistence type="predicted"/>
<evidence type="ECO:0000256" key="6">
    <source>
        <dbReference type="ARBA" id="ARBA00023098"/>
    </source>
</evidence>
<dbReference type="AlphaFoldDB" id="A0A3E1KCR9"/>
<keyword evidence="2" id="KW-0276">Fatty acid metabolism</keyword>
<dbReference type="InterPro" id="IPR006108">
    <property type="entry name" value="3HC_DH_C"/>
</dbReference>
<sequence>MTDHKLQVRRAAVLGAGVMGAQIAAHLTAAGIPVDLYDLPSDDGPRSKLAAEGIKRLTKLKPAPLARKDLAEFIRPLNFADDLESLADCDFIIEAVAERMDIKRDLYGKIAPNIRDGAIFASNTSGLSITDLSKELPESLRGRFCGVHFFNPPRYMHLVELIPHAGTDAKVMDLLEDFLTRNLGKGVVRARDTANFIGNRVGMFSLLSTMHHADRLGLGFDTVDALTGPVIGRPKSATFRLADVVGLDTMGNVINTMKNQLEGDPWHAWFEQPDWLKRLIEAGAVGQKAGAGVFRKEGKTIRVLDPSTGEYRDTDYSLPEDVQKTLAIRDPGEKLAELAKCENAHTEFLWSLHRDLFHYCAYHLAEIADSAREVDLAIRWGYGWKIGPFEIWQSAGWQAMANLVKRDIEQGRTGVDANLPDWVGSIEAAHTPEGSWAADEARYLPRPDLPVFQRQYQPVRLLGEKTESGNTVHETDSIRLWTLDDDILIASLKSKMAVIDNGVVDGLNEAIERAESGYEGLVIWQPNGPFSAGANLKAAAEAIQKGDFDSVHDLVAGFQAVNLRLRYSTVPSVAAVRGLALGGGLELAMHAATRVAHLESYMGLVEAGVGLLPAGGGLGTLAMQVVDDTKAGDTYPLLEKRYKQVAMGQVAGSAMEAREMGYLREHDRIVMHEHELLHAAHFEARAMAAAGYRPPMAERTFPAAGDVGIATLKMLLVNMLEGHFISEHDYEIGQRIATVLCGGEIDRGSKVDEAWIHRLEREHFLELCAMEKTQERIAHMLKTGKPMRN</sequence>
<dbReference type="GO" id="GO:0070403">
    <property type="term" value="F:NAD+ binding"/>
    <property type="evidence" value="ECO:0007669"/>
    <property type="project" value="InterPro"/>
</dbReference>